<accession>A0ABY2FJ33</accession>
<evidence type="ECO:0000313" key="4">
    <source>
        <dbReference type="Proteomes" id="UP000295060"/>
    </source>
</evidence>
<comment type="caution">
    <text evidence="3">The sequence shown here is derived from an EMBL/GenBank/DDBJ whole genome shotgun (WGS) entry which is preliminary data.</text>
</comment>
<dbReference type="InterPro" id="IPR013783">
    <property type="entry name" value="Ig-like_fold"/>
</dbReference>
<dbReference type="EMBL" id="SODU01000002">
    <property type="protein sequence ID" value="TDW90911.1"/>
    <property type="molecule type" value="Genomic_DNA"/>
</dbReference>
<protein>
    <submittedName>
        <fullName evidence="3">Repeat protein (TIGR01451 family)</fullName>
    </submittedName>
</protein>
<feature type="chain" id="PRO_5045738790" evidence="1">
    <location>
        <begin position="22"/>
        <end position="285"/>
    </location>
</feature>
<keyword evidence="4" id="KW-1185">Reference proteome</keyword>
<evidence type="ECO:0000259" key="2">
    <source>
        <dbReference type="Pfam" id="PF01345"/>
    </source>
</evidence>
<dbReference type="PANTHER" id="PTHR34819">
    <property type="entry name" value="LARGE CYSTEINE-RICH PERIPLASMIC PROTEIN OMCB"/>
    <property type="match status" value="1"/>
</dbReference>
<dbReference type="PANTHER" id="PTHR34819:SF5">
    <property type="entry name" value="CONSERVED REPEAT DOMAIN PROTEIN"/>
    <property type="match status" value="1"/>
</dbReference>
<gene>
    <name evidence="3" type="ORF">EV137_4742</name>
</gene>
<organism evidence="3 4">
    <name type="scientific">Kribbella pratensis</name>
    <dbReference type="NCBI Taxonomy" id="2512112"/>
    <lineage>
        <taxon>Bacteria</taxon>
        <taxon>Bacillati</taxon>
        <taxon>Actinomycetota</taxon>
        <taxon>Actinomycetes</taxon>
        <taxon>Propionibacteriales</taxon>
        <taxon>Kribbellaceae</taxon>
        <taxon>Kribbella</taxon>
    </lineage>
</organism>
<name>A0ABY2FJ33_9ACTN</name>
<dbReference type="InterPro" id="IPR001434">
    <property type="entry name" value="OmcB-like_DUF11"/>
</dbReference>
<dbReference type="Proteomes" id="UP000295060">
    <property type="component" value="Unassembled WGS sequence"/>
</dbReference>
<sequence>MQVLRLIRAALITGIVGGTLAVPVAASAEDLPSTSVAVSSVMPSPGETITATQTVTNIGGFTLVNAQAAMYALDQSLTDWFQLVSCSGATTNCFVADGQNFRAALGDLPAGESRTVVWTLRVRDDTRTDPFRMRIQLRADNYAFDILDGPRVDIVPGAADIAVTLNASVRSGLVPRITYTVTIKNNGPGAATGVRVLGTVPSNLTYAAGGTCTRVGTTRTANCDVASLDSGASTTRTFAGDAGVLTIGTLQATAARTASSPDDPVATNDKATRTCTALTGLIVRC</sequence>
<reference evidence="3 4" key="1">
    <citation type="submission" date="2019-03" db="EMBL/GenBank/DDBJ databases">
        <title>Genomic Encyclopedia of Type Strains, Phase III (KMG-III): the genomes of soil and plant-associated and newly described type strains.</title>
        <authorList>
            <person name="Whitman W."/>
        </authorList>
    </citation>
    <scope>NUCLEOTIDE SEQUENCE [LARGE SCALE GENOMIC DNA]</scope>
    <source>
        <strain evidence="3 4">VKMAc-2574</strain>
    </source>
</reference>
<dbReference type="InterPro" id="IPR051172">
    <property type="entry name" value="Chlamydia_OmcB"/>
</dbReference>
<keyword evidence="1" id="KW-0732">Signal</keyword>
<dbReference type="InterPro" id="IPR047589">
    <property type="entry name" value="DUF11_rpt"/>
</dbReference>
<dbReference type="Pfam" id="PF01345">
    <property type="entry name" value="DUF11"/>
    <property type="match status" value="1"/>
</dbReference>
<dbReference type="NCBIfam" id="TIGR01451">
    <property type="entry name" value="B_ant_repeat"/>
    <property type="match status" value="1"/>
</dbReference>
<proteinExistence type="predicted"/>
<evidence type="ECO:0000256" key="1">
    <source>
        <dbReference type="SAM" id="SignalP"/>
    </source>
</evidence>
<dbReference type="Gene3D" id="2.60.40.10">
    <property type="entry name" value="Immunoglobulins"/>
    <property type="match status" value="1"/>
</dbReference>
<feature type="signal peptide" evidence="1">
    <location>
        <begin position="1"/>
        <end position="21"/>
    </location>
</feature>
<evidence type="ECO:0000313" key="3">
    <source>
        <dbReference type="EMBL" id="TDW90911.1"/>
    </source>
</evidence>
<feature type="domain" description="DUF11" evidence="2">
    <location>
        <begin position="160"/>
        <end position="274"/>
    </location>
</feature>